<sequence length="206" mass="23863">QSRVIKGKIVRPFQPITIAPVMVVRIHEPALLFKGDFILRVYGRDVMVGTRRYNRTKLWALRLDIKYRQLLLSGADLDLPKELDTTNEYGFCYEDNEDYVDPEDMGDSRSWNEARREGFVHAFCRKRYRSEAEAYRPTEDIGGKDVPRLIAYCDIPDYHISTHTDANLQYEFAETSGSLVQYVHGFSTDRTLRSAEEEAKALRETG</sequence>
<gene>
    <name evidence="1" type="ORF">K469DRAFT_611159</name>
</gene>
<dbReference type="AlphaFoldDB" id="A0A6A6D868"/>
<protein>
    <submittedName>
        <fullName evidence="1">Uncharacterized protein</fullName>
    </submittedName>
</protein>
<dbReference type="OrthoDB" id="5134445at2759"/>
<evidence type="ECO:0000313" key="2">
    <source>
        <dbReference type="Proteomes" id="UP000800200"/>
    </source>
</evidence>
<accession>A0A6A6D868</accession>
<feature type="non-terminal residue" evidence="1">
    <location>
        <position position="1"/>
    </location>
</feature>
<dbReference type="Proteomes" id="UP000800200">
    <property type="component" value="Unassembled WGS sequence"/>
</dbReference>
<dbReference type="EMBL" id="ML994737">
    <property type="protein sequence ID" value="KAF2175283.1"/>
    <property type="molecule type" value="Genomic_DNA"/>
</dbReference>
<reference evidence="1" key="1">
    <citation type="journal article" date="2020" name="Stud. Mycol.">
        <title>101 Dothideomycetes genomes: a test case for predicting lifestyles and emergence of pathogens.</title>
        <authorList>
            <person name="Haridas S."/>
            <person name="Albert R."/>
            <person name="Binder M."/>
            <person name="Bloem J."/>
            <person name="Labutti K."/>
            <person name="Salamov A."/>
            <person name="Andreopoulos B."/>
            <person name="Baker S."/>
            <person name="Barry K."/>
            <person name="Bills G."/>
            <person name="Bluhm B."/>
            <person name="Cannon C."/>
            <person name="Castanera R."/>
            <person name="Culley D."/>
            <person name="Daum C."/>
            <person name="Ezra D."/>
            <person name="Gonzalez J."/>
            <person name="Henrissat B."/>
            <person name="Kuo A."/>
            <person name="Liang C."/>
            <person name="Lipzen A."/>
            <person name="Lutzoni F."/>
            <person name="Magnuson J."/>
            <person name="Mondo S."/>
            <person name="Nolan M."/>
            <person name="Ohm R."/>
            <person name="Pangilinan J."/>
            <person name="Park H.-J."/>
            <person name="Ramirez L."/>
            <person name="Alfaro M."/>
            <person name="Sun H."/>
            <person name="Tritt A."/>
            <person name="Yoshinaga Y."/>
            <person name="Zwiers L.-H."/>
            <person name="Turgeon B."/>
            <person name="Goodwin S."/>
            <person name="Spatafora J."/>
            <person name="Crous P."/>
            <person name="Grigoriev I."/>
        </authorList>
    </citation>
    <scope>NUCLEOTIDE SEQUENCE</scope>
    <source>
        <strain evidence="1">CBS 207.26</strain>
    </source>
</reference>
<proteinExistence type="predicted"/>
<keyword evidence="2" id="KW-1185">Reference proteome</keyword>
<evidence type="ECO:0000313" key="1">
    <source>
        <dbReference type="EMBL" id="KAF2175283.1"/>
    </source>
</evidence>
<organism evidence="1 2">
    <name type="scientific">Zopfia rhizophila CBS 207.26</name>
    <dbReference type="NCBI Taxonomy" id="1314779"/>
    <lineage>
        <taxon>Eukaryota</taxon>
        <taxon>Fungi</taxon>
        <taxon>Dikarya</taxon>
        <taxon>Ascomycota</taxon>
        <taxon>Pezizomycotina</taxon>
        <taxon>Dothideomycetes</taxon>
        <taxon>Dothideomycetes incertae sedis</taxon>
        <taxon>Zopfiaceae</taxon>
        <taxon>Zopfia</taxon>
    </lineage>
</organism>
<name>A0A6A6D868_9PEZI</name>